<sequence length="824" mass="89467">MADTAAAAFQRAPDMVLLDRTGYIADRPNGTTAVGSTLAGHAFEVSFHLADPPAPSHLCVFFPAGEAARLLPGGGGGYHIAALRVPPLSRWSPAESSGYYYYHLYVLSSKTLAWSITPVYDHAGGKDEPPPHQTHKVISLGGSTLDFVDFKRGILCYDVLAVSSPEETPRLIRFPPPVGSNGRTRLENRAESIRDVTCVDGVIKFVEVENLRRMVLVRATRKCIPDVVHDSELEKLSGDSRTTSRAYADDGTMDSFSWVNDGWRVVTWSRQLSNSDHWVKCCDACCDDIVIGNPGHHLGLLLPELMAANNGGSGSEASLTKDLETAAPALSVDGGDVVYLTCKRDLQRMDQAGWLVGIDTKKKRVEHVAPVSTGRAATASPSAPSLSPYIPCAISKHMSLSQHDGVRRRPLERDHRPGLLAHGRPRCRGLEVTFQLAAPPARSHLCLRFPGRDDGTAAGGPVDAAVVCAEKDMAVVELQFRRRRCEYLVYKADPNHPSLDLIPPPYDTIYSPDDLGLLPGAASGGYHLAALRRHAPPRRQGSSEKSSDYSLYTRAWSVTALRSPWRPSSSHADGEDSSPPPHRTDKVIALGDSTVGFVDFRSGILCYDIILDGADGSPPAPRYIRFPPPVGGNGILMENLAASIRDVTCVDGVIKFVEVENVRRIVVVRGITKSIPDVLSDSDLEKLSATATSSRSTSTSRDVFDDDARDNFSWVNDGWRMVTWNRQVNSDHWIKRCDACADDIVVEAGNKGLLDRLPPELRTGSNGGGSGSEVTLNKNHVARAPALSAANGGDDVVYIMCRLELTDRAGWLLGIDTRKKRVEP</sequence>
<evidence type="ECO:0000313" key="4">
    <source>
        <dbReference type="Proteomes" id="UP001497457"/>
    </source>
</evidence>
<evidence type="ECO:0000256" key="1">
    <source>
        <dbReference type="SAM" id="MobiDB-lite"/>
    </source>
</evidence>
<protein>
    <recommendedName>
        <fullName evidence="2">DUF1618 domain-containing protein</fullName>
    </recommendedName>
</protein>
<dbReference type="AlphaFoldDB" id="A0ABC9A579"/>
<name>A0ABC9A579_9POAL</name>
<keyword evidence="4" id="KW-1185">Reference proteome</keyword>
<gene>
    <name evidence="3" type="ORF">URODEC1_LOCUS50611</name>
</gene>
<reference evidence="3" key="1">
    <citation type="submission" date="2024-10" db="EMBL/GenBank/DDBJ databases">
        <authorList>
            <person name="Ryan C."/>
        </authorList>
    </citation>
    <scope>NUCLEOTIDE SEQUENCE [LARGE SCALE GENOMIC DNA]</scope>
</reference>
<dbReference type="Proteomes" id="UP001497457">
    <property type="component" value="Chromosome 2b"/>
</dbReference>
<evidence type="ECO:0000313" key="3">
    <source>
        <dbReference type="EMBL" id="CAL4971339.1"/>
    </source>
</evidence>
<dbReference type="PANTHER" id="PTHR33074:SF102">
    <property type="entry name" value="DUF1618 DOMAIN-CONTAINING PROTEIN"/>
    <property type="match status" value="1"/>
</dbReference>
<feature type="domain" description="DUF1618" evidence="2">
    <location>
        <begin position="598"/>
        <end position="787"/>
    </location>
</feature>
<feature type="region of interest" description="Disordered" evidence="1">
    <location>
        <begin position="564"/>
        <end position="586"/>
    </location>
</feature>
<dbReference type="EMBL" id="OZ075112">
    <property type="protein sequence ID" value="CAL4971339.1"/>
    <property type="molecule type" value="Genomic_DNA"/>
</dbReference>
<dbReference type="InterPro" id="IPR011676">
    <property type="entry name" value="DUF1618"/>
</dbReference>
<accession>A0ABC9A579</accession>
<feature type="domain" description="DUF1618" evidence="2">
    <location>
        <begin position="148"/>
        <end position="339"/>
    </location>
</feature>
<dbReference type="PANTHER" id="PTHR33074">
    <property type="entry name" value="EXPRESSED PROTEIN-RELATED"/>
    <property type="match status" value="1"/>
</dbReference>
<evidence type="ECO:0000259" key="2">
    <source>
        <dbReference type="Pfam" id="PF07762"/>
    </source>
</evidence>
<organism evidence="3 4">
    <name type="scientific">Urochloa decumbens</name>
    <dbReference type="NCBI Taxonomy" id="240449"/>
    <lineage>
        <taxon>Eukaryota</taxon>
        <taxon>Viridiplantae</taxon>
        <taxon>Streptophyta</taxon>
        <taxon>Embryophyta</taxon>
        <taxon>Tracheophyta</taxon>
        <taxon>Spermatophyta</taxon>
        <taxon>Magnoliopsida</taxon>
        <taxon>Liliopsida</taxon>
        <taxon>Poales</taxon>
        <taxon>Poaceae</taxon>
        <taxon>PACMAD clade</taxon>
        <taxon>Panicoideae</taxon>
        <taxon>Panicodae</taxon>
        <taxon>Paniceae</taxon>
        <taxon>Melinidinae</taxon>
        <taxon>Urochloa</taxon>
    </lineage>
</organism>
<dbReference type="Pfam" id="PF07762">
    <property type="entry name" value="DUF1618"/>
    <property type="match status" value="2"/>
</dbReference>
<proteinExistence type="predicted"/>